<dbReference type="EMBL" id="CM055095">
    <property type="protein sequence ID" value="KAJ7559719.1"/>
    <property type="molecule type" value="Genomic_DNA"/>
</dbReference>
<gene>
    <name evidence="1" type="ORF">O6H91_04G097700</name>
</gene>
<dbReference type="Proteomes" id="UP001162992">
    <property type="component" value="Chromosome 4"/>
</dbReference>
<keyword evidence="2" id="KW-1185">Reference proteome</keyword>
<protein>
    <submittedName>
        <fullName evidence="1">Uncharacterized protein</fullName>
    </submittedName>
</protein>
<name>A0ACC2DZT4_DIPCM</name>
<organism evidence="1 2">
    <name type="scientific">Diphasiastrum complanatum</name>
    <name type="common">Issler's clubmoss</name>
    <name type="synonym">Lycopodium complanatum</name>
    <dbReference type="NCBI Taxonomy" id="34168"/>
    <lineage>
        <taxon>Eukaryota</taxon>
        <taxon>Viridiplantae</taxon>
        <taxon>Streptophyta</taxon>
        <taxon>Embryophyta</taxon>
        <taxon>Tracheophyta</taxon>
        <taxon>Lycopodiopsida</taxon>
        <taxon>Lycopodiales</taxon>
        <taxon>Lycopodiaceae</taxon>
        <taxon>Lycopodioideae</taxon>
        <taxon>Diphasiastrum</taxon>
    </lineage>
</organism>
<sequence>MTEVVDRILEYLQQHNFTMAGDALRAEITARRTSNGALYNSFSSFSEFITDRSNSNMHGFGQKPQSYEWPSIHSFMEFPFYMGKQDARVEQQEQAKLGLVPDSSEMSYTLAQATDQQFREEGEEMTGHPQSRGSMQEKLSVEEAAFWQGGNGIHLSDMQVESVQESVVDSKNKKKSYKQAVQTNIPRAPEAKVLNEGAYRFQQFAGEDLEKRVSSSQRDASLEAISSLHSDFPITSEGINTKMPIVDTGILPVLSGDTQVMENGLLRDGFNRTSATHVRLKTGFPFSLSSSYQTPPCKYQDDNESINKSAGAAKNTQKVGEYFGERSSSSCKQLGGSSNTNNDDSTNSTTLVAAKVLMPHLPEFMTKSASFAQEPYQEVTHQCNISASDDASTLGLTRGGGNNWPPDSQDIAEELPKSVQEDGGGKYTPSDAFVENWGFDAYEDEDPGYYRQPIEDEAWFLAHEIDYPSDDERGRLNVQANHHYQNNDDCNNEVHSCASEELFFSGEEYYKNRRSDRDAVTVLHHSENPSVLKSDQVEKSATVVGEDMANQGNCIDEGLDDKVLPYHTGILERGFLTATEGDWYGSRTDVYGNDSDAHFGSEVRNSLTERSSEEESFDYGGSKTKLIRSSSFQQRFVEAAESRMDPVEDSFMQNDAQINEFHSYYDEARIHKDHYCDPLDMEERPPNLPKNVGTTDIQDAQTFCQEDPDFAGFDFTGFSFPSPSSAGELVGSRADSGKSLWSGRDAMTQSEDIDEFGNGVNGADDTLVSWRRKSGEFSPLASPQDDALFNMASSTHSTTSVNLFDDYVSEVREEDIEEAEASVGNNDYIQAATIDGKDREALEEQLQRLQACAEEYETFNLRIIHRKNRTGFEEDKDFPVEINSVIAGRYYVTEYLGSAAFSKAIQAHDLYTGLDVCMKIVKNNKDFFDQSLDEIKLLKYINKHDPADKHHILRLYDYFYHREHLFIVCELLRANLYEFQKYNKESGGEVYFTMPRLQSITRQCLEALEFLHQLGLIHCDLKPENILIKSYSRCEVKVIDLGSSCFQTDNLCSYVQSRSYRAPEVILGLPYDQKIDLWSLGCILAELCSGHVLFQNESLPTLLALVTGIIGAIDSEMLAEGSDTYKYFTKNHMLYERNQETSRLHYLIPKMTSLAHKLPMGDEGFIEFVGYLLQIDPKKRPSAREALNHSWINYPYEPVSS</sequence>
<accession>A0ACC2DZT4</accession>
<evidence type="ECO:0000313" key="1">
    <source>
        <dbReference type="EMBL" id="KAJ7559719.1"/>
    </source>
</evidence>
<reference evidence="2" key="1">
    <citation type="journal article" date="2024" name="Proc. Natl. Acad. Sci. U.S.A.">
        <title>Extraordinary preservation of gene collinearity over three hundred million years revealed in homosporous lycophytes.</title>
        <authorList>
            <person name="Li C."/>
            <person name="Wickell D."/>
            <person name="Kuo L.Y."/>
            <person name="Chen X."/>
            <person name="Nie B."/>
            <person name="Liao X."/>
            <person name="Peng D."/>
            <person name="Ji J."/>
            <person name="Jenkins J."/>
            <person name="Williams M."/>
            <person name="Shu S."/>
            <person name="Plott C."/>
            <person name="Barry K."/>
            <person name="Rajasekar S."/>
            <person name="Grimwood J."/>
            <person name="Han X."/>
            <person name="Sun S."/>
            <person name="Hou Z."/>
            <person name="He W."/>
            <person name="Dai G."/>
            <person name="Sun C."/>
            <person name="Schmutz J."/>
            <person name="Leebens-Mack J.H."/>
            <person name="Li F.W."/>
            <person name="Wang L."/>
        </authorList>
    </citation>
    <scope>NUCLEOTIDE SEQUENCE [LARGE SCALE GENOMIC DNA]</scope>
    <source>
        <strain evidence="2">cv. PW_Plant_1</strain>
    </source>
</reference>
<proteinExistence type="predicted"/>
<evidence type="ECO:0000313" key="2">
    <source>
        <dbReference type="Proteomes" id="UP001162992"/>
    </source>
</evidence>
<comment type="caution">
    <text evidence="1">The sequence shown here is derived from an EMBL/GenBank/DDBJ whole genome shotgun (WGS) entry which is preliminary data.</text>
</comment>